<dbReference type="PROSITE" id="PS01124">
    <property type="entry name" value="HTH_ARAC_FAMILY_2"/>
    <property type="match status" value="1"/>
</dbReference>
<keyword evidence="12" id="KW-1185">Reference proteome</keyword>
<dbReference type="eggNOG" id="COG4753">
    <property type="taxonomic scope" value="Bacteria"/>
</dbReference>
<evidence type="ECO:0000256" key="7">
    <source>
        <dbReference type="ARBA" id="ARBA00023163"/>
    </source>
</evidence>
<evidence type="ECO:0000256" key="5">
    <source>
        <dbReference type="ARBA" id="ARBA00023015"/>
    </source>
</evidence>
<gene>
    <name evidence="11" type="ORF">N781_03020</name>
</gene>
<dbReference type="Proteomes" id="UP000030528">
    <property type="component" value="Unassembled WGS sequence"/>
</dbReference>
<dbReference type="SUPFAM" id="SSF46689">
    <property type="entry name" value="Homeodomain-like"/>
    <property type="match status" value="2"/>
</dbReference>
<feature type="domain" description="Response regulatory" evidence="10">
    <location>
        <begin position="3"/>
        <end position="120"/>
    </location>
</feature>
<dbReference type="AlphaFoldDB" id="A0A0A5I8C1"/>
<evidence type="ECO:0008006" key="13">
    <source>
        <dbReference type="Google" id="ProtNLM"/>
    </source>
</evidence>
<organism evidence="11 12">
    <name type="scientific">Pontibacillus halophilus JSM 076056 = DSM 19796</name>
    <dbReference type="NCBI Taxonomy" id="1385510"/>
    <lineage>
        <taxon>Bacteria</taxon>
        <taxon>Bacillati</taxon>
        <taxon>Bacillota</taxon>
        <taxon>Bacilli</taxon>
        <taxon>Bacillales</taxon>
        <taxon>Bacillaceae</taxon>
        <taxon>Pontibacillus</taxon>
    </lineage>
</organism>
<dbReference type="Pfam" id="PF00072">
    <property type="entry name" value="Response_reg"/>
    <property type="match status" value="1"/>
</dbReference>
<dbReference type="SMART" id="SM00448">
    <property type="entry name" value="REC"/>
    <property type="match status" value="1"/>
</dbReference>
<sequence>MYTLITVDDEKLVKRSMAALIEEGDCGFTLVGEAKNGEEGLTLACNVQPDLIITDIRMPKLDGLAFIERALHEVPNCSFIVISGYDEFSYAQRALRYGVSDFLLKPIHPEQFLEALQKVKNRLDEQQEHSSNRDLKLSLIQHYGDVFVEELWLLNEDSCYQKVNEFHQQLGEDIASTHLQYYDDLLRYTIERLNKRGTELSQYSFRDEIRKEGSLAEALKEVFKNILHHLKVKRNVGRRTHILEAVEYIQTHFHHEDISLQSVADRVQMSPAYFSMEFKKEMGITFKQYVTQKRMNRARQLLEDPTYKTYEVAFAIGYGDYPHFTKTFKKCMGLTPTEYRKRLGAH</sequence>
<feature type="domain" description="HTH araC/xylS-type" evidence="9">
    <location>
        <begin position="243"/>
        <end position="342"/>
    </location>
</feature>
<protein>
    <recommendedName>
        <fullName evidence="13">AraC family transcriptional regulator</fullName>
    </recommendedName>
</protein>
<dbReference type="Gene3D" id="1.10.10.60">
    <property type="entry name" value="Homeodomain-like"/>
    <property type="match status" value="2"/>
</dbReference>
<evidence type="ECO:0000259" key="10">
    <source>
        <dbReference type="PROSITE" id="PS50110"/>
    </source>
</evidence>
<comment type="subcellular location">
    <subcellularLocation>
        <location evidence="1">Cytoplasm</location>
    </subcellularLocation>
</comment>
<keyword evidence="4" id="KW-0902">Two-component regulatory system</keyword>
<evidence type="ECO:0000256" key="8">
    <source>
        <dbReference type="PROSITE-ProRule" id="PRU00169"/>
    </source>
</evidence>
<dbReference type="GO" id="GO:0000160">
    <property type="term" value="P:phosphorelay signal transduction system"/>
    <property type="evidence" value="ECO:0007669"/>
    <property type="project" value="UniProtKB-KW"/>
</dbReference>
<dbReference type="SUPFAM" id="SSF52172">
    <property type="entry name" value="CheY-like"/>
    <property type="match status" value="1"/>
</dbReference>
<dbReference type="STRING" id="1385510.GCA_000425205_00534"/>
<dbReference type="OrthoDB" id="159632at2"/>
<evidence type="ECO:0000256" key="2">
    <source>
        <dbReference type="ARBA" id="ARBA00022490"/>
    </source>
</evidence>
<dbReference type="GO" id="GO:0043565">
    <property type="term" value="F:sequence-specific DNA binding"/>
    <property type="evidence" value="ECO:0007669"/>
    <property type="project" value="InterPro"/>
</dbReference>
<dbReference type="Gene3D" id="3.40.50.2300">
    <property type="match status" value="1"/>
</dbReference>
<keyword evidence="5" id="KW-0805">Transcription regulation</keyword>
<dbReference type="GO" id="GO:0005737">
    <property type="term" value="C:cytoplasm"/>
    <property type="evidence" value="ECO:0007669"/>
    <property type="project" value="UniProtKB-SubCell"/>
</dbReference>
<feature type="modified residue" description="4-aspartylphosphate" evidence="8">
    <location>
        <position position="55"/>
    </location>
</feature>
<accession>A0A0A5I8C1</accession>
<dbReference type="RefSeq" id="WP_026799320.1">
    <property type="nucleotide sequence ID" value="NZ_AULI01000002.1"/>
</dbReference>
<keyword evidence="2" id="KW-0963">Cytoplasm</keyword>
<dbReference type="Pfam" id="PF12833">
    <property type="entry name" value="HTH_18"/>
    <property type="match status" value="1"/>
</dbReference>
<evidence type="ECO:0000313" key="12">
    <source>
        <dbReference type="Proteomes" id="UP000030528"/>
    </source>
</evidence>
<dbReference type="GO" id="GO:0003700">
    <property type="term" value="F:DNA-binding transcription factor activity"/>
    <property type="evidence" value="ECO:0007669"/>
    <property type="project" value="InterPro"/>
</dbReference>
<dbReference type="InterPro" id="IPR018060">
    <property type="entry name" value="HTH_AraC"/>
</dbReference>
<evidence type="ECO:0000259" key="9">
    <source>
        <dbReference type="PROSITE" id="PS01124"/>
    </source>
</evidence>
<dbReference type="SMART" id="SM00342">
    <property type="entry name" value="HTH_ARAC"/>
    <property type="match status" value="1"/>
</dbReference>
<keyword evidence="6" id="KW-0238">DNA-binding</keyword>
<keyword evidence="3 8" id="KW-0597">Phosphoprotein</keyword>
<dbReference type="InterPro" id="IPR011006">
    <property type="entry name" value="CheY-like_superfamily"/>
</dbReference>
<dbReference type="CDD" id="cd17536">
    <property type="entry name" value="REC_YesN-like"/>
    <property type="match status" value="1"/>
</dbReference>
<comment type="caution">
    <text evidence="11">The sequence shown here is derived from an EMBL/GenBank/DDBJ whole genome shotgun (WGS) entry which is preliminary data.</text>
</comment>
<evidence type="ECO:0000313" key="11">
    <source>
        <dbReference type="EMBL" id="KGX92077.1"/>
    </source>
</evidence>
<evidence type="ECO:0000256" key="4">
    <source>
        <dbReference type="ARBA" id="ARBA00023012"/>
    </source>
</evidence>
<dbReference type="PANTHER" id="PTHR42713:SF3">
    <property type="entry name" value="TRANSCRIPTIONAL REGULATORY PROTEIN HPTR"/>
    <property type="match status" value="1"/>
</dbReference>
<dbReference type="eggNOG" id="COG2207">
    <property type="taxonomic scope" value="Bacteria"/>
</dbReference>
<evidence type="ECO:0000256" key="1">
    <source>
        <dbReference type="ARBA" id="ARBA00004496"/>
    </source>
</evidence>
<reference evidence="11 12" key="1">
    <citation type="submission" date="2013-08" db="EMBL/GenBank/DDBJ databases">
        <authorList>
            <person name="Huang J."/>
            <person name="Wang G."/>
        </authorList>
    </citation>
    <scope>NUCLEOTIDE SEQUENCE [LARGE SCALE GENOMIC DNA]</scope>
    <source>
        <strain evidence="11 12">JSM 076056</strain>
    </source>
</reference>
<dbReference type="PRINTS" id="PR00032">
    <property type="entry name" value="HTHARAC"/>
</dbReference>
<dbReference type="InterPro" id="IPR009057">
    <property type="entry name" value="Homeodomain-like_sf"/>
</dbReference>
<proteinExistence type="predicted"/>
<dbReference type="PANTHER" id="PTHR42713">
    <property type="entry name" value="HISTIDINE KINASE-RELATED"/>
    <property type="match status" value="1"/>
</dbReference>
<keyword evidence="7" id="KW-0804">Transcription</keyword>
<dbReference type="PROSITE" id="PS50110">
    <property type="entry name" value="RESPONSE_REGULATORY"/>
    <property type="match status" value="1"/>
</dbReference>
<name>A0A0A5I8C1_9BACI</name>
<dbReference type="InterPro" id="IPR001789">
    <property type="entry name" value="Sig_transdc_resp-reg_receiver"/>
</dbReference>
<evidence type="ECO:0000256" key="3">
    <source>
        <dbReference type="ARBA" id="ARBA00022553"/>
    </source>
</evidence>
<dbReference type="EMBL" id="AVPE01000008">
    <property type="protein sequence ID" value="KGX92077.1"/>
    <property type="molecule type" value="Genomic_DNA"/>
</dbReference>
<dbReference type="InterPro" id="IPR051552">
    <property type="entry name" value="HptR"/>
</dbReference>
<evidence type="ECO:0000256" key="6">
    <source>
        <dbReference type="ARBA" id="ARBA00023125"/>
    </source>
</evidence>
<dbReference type="InterPro" id="IPR020449">
    <property type="entry name" value="Tscrpt_reg_AraC-type_HTH"/>
</dbReference>